<accession>A0ABV2HXS3</accession>
<dbReference type="Proteomes" id="UP001549036">
    <property type="component" value="Unassembled WGS sequence"/>
</dbReference>
<organism evidence="1 2">
    <name type="scientific">Mesorhizobium shonense</name>
    <dbReference type="NCBI Taxonomy" id="1209948"/>
    <lineage>
        <taxon>Bacteria</taxon>
        <taxon>Pseudomonadati</taxon>
        <taxon>Pseudomonadota</taxon>
        <taxon>Alphaproteobacteria</taxon>
        <taxon>Hyphomicrobiales</taxon>
        <taxon>Phyllobacteriaceae</taxon>
        <taxon>Mesorhizobium</taxon>
    </lineage>
</organism>
<proteinExistence type="predicted"/>
<evidence type="ECO:0000313" key="1">
    <source>
        <dbReference type="EMBL" id="MET3595179.1"/>
    </source>
</evidence>
<dbReference type="RefSeq" id="WP_354416544.1">
    <property type="nucleotide sequence ID" value="NZ_JBEPLM010000009.1"/>
</dbReference>
<sequence length="102" mass="10802">MTSLKAKVGRSAKTGKFVVVDATRFEAVMKAAEHSGLLGEKSARIGGCISPALLEQAKKQTGIQTDTDLIEFALANVALDDDFGKTFSEVRGTVDPSLKLGF</sequence>
<gene>
    <name evidence="1" type="ORF">ABID26_004591</name>
</gene>
<evidence type="ECO:0000313" key="2">
    <source>
        <dbReference type="Proteomes" id="UP001549036"/>
    </source>
</evidence>
<reference evidence="1 2" key="1">
    <citation type="submission" date="2024-06" db="EMBL/GenBank/DDBJ databases">
        <title>Genomic Encyclopedia of Type Strains, Phase IV (KMG-IV): sequencing the most valuable type-strain genomes for metagenomic binning, comparative biology and taxonomic classification.</title>
        <authorList>
            <person name="Goeker M."/>
        </authorList>
    </citation>
    <scope>NUCLEOTIDE SEQUENCE [LARGE SCALE GENOMIC DNA]</scope>
    <source>
        <strain evidence="1 2">DSM 29846</strain>
    </source>
</reference>
<name>A0ABV2HXS3_9HYPH</name>
<comment type="caution">
    <text evidence="1">The sequence shown here is derived from an EMBL/GenBank/DDBJ whole genome shotgun (WGS) entry which is preliminary data.</text>
</comment>
<keyword evidence="2" id="KW-1185">Reference proteome</keyword>
<protein>
    <submittedName>
        <fullName evidence="1">Uncharacterized protein</fullName>
    </submittedName>
</protein>
<dbReference type="EMBL" id="JBEPLM010000009">
    <property type="protein sequence ID" value="MET3595179.1"/>
    <property type="molecule type" value="Genomic_DNA"/>
</dbReference>